<keyword evidence="8" id="KW-0805">Transcription regulation</keyword>
<dbReference type="CDD" id="cd02440">
    <property type="entry name" value="AdoMet_MTases"/>
    <property type="match status" value="1"/>
</dbReference>
<dbReference type="InterPro" id="IPR014644">
    <property type="entry name" value="MeTrfase_PRMT7"/>
</dbReference>
<dbReference type="Pfam" id="PF06325">
    <property type="entry name" value="PrmA"/>
    <property type="match status" value="1"/>
</dbReference>
<keyword evidence="3 8" id="KW-0949">S-adenosyl-L-methionine</keyword>
<dbReference type="AlphaFoldDB" id="A0A667HKF0"/>
<keyword evidence="1 8" id="KW-0489">Methyltransferase</keyword>
<dbReference type="GO" id="GO:0000387">
    <property type="term" value="P:spliceosomal snRNP assembly"/>
    <property type="evidence" value="ECO:0007669"/>
    <property type="project" value="UniProtKB-UniRule"/>
</dbReference>
<organism evidence="10 11">
    <name type="scientific">Lynx canadensis</name>
    <name type="common">Canada lynx</name>
    <name type="synonym">Felis canadensis</name>
    <dbReference type="NCBI Taxonomy" id="61383"/>
    <lineage>
        <taxon>Eukaryota</taxon>
        <taxon>Metazoa</taxon>
        <taxon>Chordata</taxon>
        <taxon>Craniata</taxon>
        <taxon>Vertebrata</taxon>
        <taxon>Euteleostomi</taxon>
        <taxon>Mammalia</taxon>
        <taxon>Eutheria</taxon>
        <taxon>Laurasiatheria</taxon>
        <taxon>Carnivora</taxon>
        <taxon>Feliformia</taxon>
        <taxon>Felidae</taxon>
        <taxon>Felinae</taxon>
        <taxon>Lynx</taxon>
    </lineage>
</organism>
<dbReference type="Gene3D" id="3.40.50.150">
    <property type="entry name" value="Vaccinia Virus protein VP39"/>
    <property type="match status" value="3"/>
</dbReference>
<keyword evidence="5" id="KW-0007">Acetylation</keyword>
<evidence type="ECO:0000256" key="2">
    <source>
        <dbReference type="ARBA" id="ARBA00022679"/>
    </source>
</evidence>
<dbReference type="GO" id="GO:0035243">
    <property type="term" value="F:protein-arginine omega-N symmetric methyltransferase activity"/>
    <property type="evidence" value="ECO:0007669"/>
    <property type="project" value="UniProtKB-ARBA"/>
</dbReference>
<accession>A0A667HKF0</accession>
<dbReference type="FunFam" id="2.70.160.11:FF:000010">
    <property type="entry name" value="Protein arginine N-methyltransferase"/>
    <property type="match status" value="1"/>
</dbReference>
<sequence>MKVFCGRANPTTGSMEWLEEDEHYDYHQEIARSSYADMLHDKDRNIKYYQGIRAAVSRVKDRGQKALVLDIGTGTGLLSMMAVTAGADFCYAIEVFKPMADAAVKIVEKNGFSDKIKIINKHSTEVTMGPDGDMPCRANILITELFDTELIGEGALPSYEHAHRHLVQENCEAVPHRATVYAQLVESRRMWSWNKLFPIPVHTSCGEQVIVPPLELERCPGAPSVYDIQLNQVSSADFTVLSDVLPMFSVDFSKQVSSSAACHSRQFEPLASGRAQVVLSWWDIEMDPEGKIKCSMAPFCWYLCSLFQWRDHWMQCVYFLPQEEPVVQGSSIYLVAHHDDYCVWYSLQRTRYDRRVYPARPVCDCQAHLLWNRPRFGEINDQDRTDQYIQALRTVLKPDSVCLCVSDGSSALLVGPSPWGRAGIRPHSASFLRIFKKRPELLTSADLEGKKISLLLGEPFFTTSLLPWHNLYFWYVRTAVDQHLGPGAVVMPQTASLHTVVVEFRDLWRIRSPCGDCEGFDVHIMDDMIKRALDFRESKEAEPHPLWEYPCRCLSEPQQILTFDFRQPVPPHLIHAEGSIELRRPGRSHGAVLWMEYHLTPDSTVSTGLLKSAEDKGDCCWNPHCKQAVYFFTTADPRAPLGGPQTVSYTVDFHPHTGDITMDFSLSDTLDDGQ</sequence>
<dbReference type="PANTHER" id="PTHR11006">
    <property type="entry name" value="PROTEIN ARGININE N-METHYLTRANSFERASE"/>
    <property type="match status" value="1"/>
</dbReference>
<keyword evidence="8" id="KW-0804">Transcription</keyword>
<evidence type="ECO:0000313" key="11">
    <source>
        <dbReference type="Proteomes" id="UP000472241"/>
    </source>
</evidence>
<evidence type="ECO:0000256" key="8">
    <source>
        <dbReference type="PIRNR" id="PIRNR036946"/>
    </source>
</evidence>
<keyword evidence="8" id="KW-0156">Chromatin regulator</keyword>
<protein>
    <recommendedName>
        <fullName evidence="8">Protein arginine N-methyltransferase</fullName>
        <ecNumber evidence="8">2.1.1.321</ecNumber>
    </recommendedName>
</protein>
<reference evidence="10" key="1">
    <citation type="submission" date="2025-08" db="UniProtKB">
        <authorList>
            <consortium name="Ensembl"/>
        </authorList>
    </citation>
    <scope>IDENTIFICATION</scope>
</reference>
<keyword evidence="11" id="KW-1185">Reference proteome</keyword>
<dbReference type="InterPro" id="IPR055135">
    <property type="entry name" value="PRMT_dom"/>
</dbReference>
<dbReference type="EC" id="2.1.1.321" evidence="8"/>
<dbReference type="GO" id="GO:0032259">
    <property type="term" value="P:methylation"/>
    <property type="evidence" value="ECO:0007669"/>
    <property type="project" value="UniProtKB-KW"/>
</dbReference>
<evidence type="ECO:0000256" key="7">
    <source>
        <dbReference type="ARBA" id="ARBA00048213"/>
    </source>
</evidence>
<dbReference type="GO" id="GO:0005829">
    <property type="term" value="C:cytosol"/>
    <property type="evidence" value="ECO:0007669"/>
    <property type="project" value="UniProtKB-SubCell"/>
</dbReference>
<feature type="domain" description="Protein arginine N-methyltransferase" evidence="9">
    <location>
        <begin position="176"/>
        <end position="348"/>
    </location>
</feature>
<comment type="subcellular location">
    <subcellularLocation>
        <location evidence="8">Cytoplasm</location>
        <location evidence="8">Cytosol</location>
    </subcellularLocation>
    <subcellularLocation>
        <location evidence="8">Nucleus</location>
    </subcellularLocation>
</comment>
<dbReference type="InterPro" id="IPR029063">
    <property type="entry name" value="SAM-dependent_MTases_sf"/>
</dbReference>
<name>A0A667HKF0_LYNCA</name>
<comment type="similarity">
    <text evidence="8">Belongs to the class I-like SAM-binding methyltransferase superfamily. Protein arginine N-methyltransferase family. PRMT7 subfamily.</text>
</comment>
<dbReference type="GO" id="GO:0005634">
    <property type="term" value="C:nucleus"/>
    <property type="evidence" value="ECO:0007669"/>
    <property type="project" value="UniProtKB-SubCell"/>
</dbReference>
<dbReference type="PANTHER" id="PTHR11006:SF4">
    <property type="entry name" value="PROTEIN ARGININE N-METHYLTRANSFERASE 7"/>
    <property type="match status" value="1"/>
</dbReference>
<evidence type="ECO:0000313" key="10">
    <source>
        <dbReference type="Ensembl" id="ENSLCNP00005027026.1"/>
    </source>
</evidence>
<reference evidence="10" key="2">
    <citation type="submission" date="2025-09" db="UniProtKB">
        <authorList>
            <consortium name="Ensembl"/>
        </authorList>
    </citation>
    <scope>IDENTIFICATION</scope>
</reference>
<evidence type="ECO:0000256" key="1">
    <source>
        <dbReference type="ARBA" id="ARBA00022603"/>
    </source>
</evidence>
<dbReference type="Ensembl" id="ENSLCNT00005030197.1">
    <property type="protein sequence ID" value="ENSLCNP00005027026.1"/>
    <property type="gene ID" value="ENSLCNG00005017571.1"/>
</dbReference>
<dbReference type="FunFam" id="2.70.160.11:FF:000004">
    <property type="entry name" value="Protein arginine N-methyltransferase 7"/>
    <property type="match status" value="1"/>
</dbReference>
<evidence type="ECO:0000259" key="9">
    <source>
        <dbReference type="Pfam" id="PF22528"/>
    </source>
</evidence>
<dbReference type="PIRSF" id="PIRSF036946">
    <property type="entry name" value="Arg_N-mtase"/>
    <property type="match status" value="1"/>
</dbReference>
<comment type="function">
    <text evidence="6 8">Arginine methyltransferase that can both catalyze the formation of omega-N monomethylarginine (MMA) and symmetrical dimethylarginine (sDMA), with a preference for the formation of MMA. Specifically mediates the symmetrical dimethylation of arginine residues in the small nuclear ribonucleoproteins Sm D1 (SNRPD1) and Sm D3 (SNRPD3); such methylation being required for the assembly and biogenesis of snRNP core particles. Specifically mediates the symmetric dimethylation of histone H4 'Arg-3' to form H4R3me2s. Plays a role in gene imprinting by being recruited by CTCFL at the H19 imprinted control region (ICR) and methylating histone H4 to form H4R3me2s, possibly leading to recruit DNA methyltransferases at these sites. May also play a role in embryonic stem cell (ESC) pluripotency. Also able to mediate the arginine methylation of histone H2A and myelin basic protein (MBP) in vitro; the relevance of such results is however unclear in vivo.</text>
</comment>
<keyword evidence="8" id="KW-0963">Cytoplasm</keyword>
<evidence type="ECO:0000256" key="6">
    <source>
        <dbReference type="ARBA" id="ARBA00025570"/>
    </source>
</evidence>
<comment type="catalytic activity">
    <reaction evidence="7 8">
        <text>L-arginyl-[protein] + S-adenosyl-L-methionine = N(omega)-methyl-L-arginyl-[protein] + S-adenosyl-L-homocysteine + H(+)</text>
        <dbReference type="Rhea" id="RHEA:48100"/>
        <dbReference type="Rhea" id="RHEA-COMP:10532"/>
        <dbReference type="Rhea" id="RHEA-COMP:11990"/>
        <dbReference type="ChEBI" id="CHEBI:15378"/>
        <dbReference type="ChEBI" id="CHEBI:29965"/>
        <dbReference type="ChEBI" id="CHEBI:57856"/>
        <dbReference type="ChEBI" id="CHEBI:59789"/>
        <dbReference type="ChEBI" id="CHEBI:65280"/>
        <dbReference type="EC" id="2.1.1.321"/>
    </reaction>
</comment>
<keyword evidence="8" id="KW-0221">Differentiation</keyword>
<keyword evidence="2 8" id="KW-0808">Transferase</keyword>
<feature type="domain" description="Protein arginine N-methyltransferase" evidence="9">
    <location>
        <begin position="493"/>
        <end position="668"/>
    </location>
</feature>
<dbReference type="InterPro" id="IPR025799">
    <property type="entry name" value="Arg_MeTrfase"/>
</dbReference>
<dbReference type="FunFam" id="3.40.50.150:FF:000071">
    <property type="entry name" value="Protein arginine N-methyltransferase 7"/>
    <property type="match status" value="1"/>
</dbReference>
<dbReference type="GO" id="GO:0044020">
    <property type="term" value="F:histone H4R3 methyltransferase activity"/>
    <property type="evidence" value="ECO:0007669"/>
    <property type="project" value="UniProtKB-UniRule"/>
</dbReference>
<dbReference type="PROSITE" id="PS51678">
    <property type="entry name" value="SAM_MT_PRMT"/>
    <property type="match status" value="2"/>
</dbReference>
<keyword evidence="4" id="KW-0677">Repeat</keyword>
<dbReference type="Proteomes" id="UP000472241">
    <property type="component" value="Unplaced"/>
</dbReference>
<dbReference type="Gene3D" id="2.70.160.11">
    <property type="entry name" value="Hnrnp arginine n-methyltransferase1"/>
    <property type="match status" value="2"/>
</dbReference>
<keyword evidence="8" id="KW-0539">Nucleus</keyword>
<gene>
    <name evidence="10" type="primary">PRMT7</name>
</gene>
<evidence type="ECO:0000256" key="4">
    <source>
        <dbReference type="ARBA" id="ARBA00022737"/>
    </source>
</evidence>
<dbReference type="Pfam" id="PF22528">
    <property type="entry name" value="PRMT_C"/>
    <property type="match status" value="2"/>
</dbReference>
<dbReference type="SUPFAM" id="SSF53335">
    <property type="entry name" value="S-adenosyl-L-methionine-dependent methyltransferases"/>
    <property type="match status" value="2"/>
</dbReference>
<evidence type="ECO:0000256" key="3">
    <source>
        <dbReference type="ARBA" id="ARBA00022691"/>
    </source>
</evidence>
<dbReference type="GO" id="GO:0035241">
    <property type="term" value="F:protein-arginine omega-N monomethyltransferase activity"/>
    <property type="evidence" value="ECO:0007669"/>
    <property type="project" value="UniProtKB-EC"/>
</dbReference>
<dbReference type="GO" id="GO:0030154">
    <property type="term" value="P:cell differentiation"/>
    <property type="evidence" value="ECO:0007669"/>
    <property type="project" value="UniProtKB-KW"/>
</dbReference>
<proteinExistence type="inferred from homology"/>
<evidence type="ECO:0000256" key="5">
    <source>
        <dbReference type="ARBA" id="ARBA00022990"/>
    </source>
</evidence>